<gene>
    <name evidence="1" type="ORF">AVLFYP127_00908</name>
</gene>
<dbReference type="EMBL" id="CACRSW010000029">
    <property type="protein sequence ID" value="VYT11933.1"/>
    <property type="molecule type" value="Genomic_DNA"/>
</dbReference>
<sequence length="199" mass="23534">MLKDLEKIEFKYNPHRGINIDIDGLEDKKIYQLIDLKDSLTTNRFSTDFFKYLALLDQSIIFNKIEYVKNNNFEKIISMPIGLKDKQVKSYIELISTIANLKQQNKDLIYLLSTIRINENSDYNKACVFGSSFTYTDDKLLKTTFYFKLRKSSLMDDNYVYDNQYFLDKLYSFNIQNLNCILDDLKEGLVNNYVPVFYA</sequence>
<proteinExistence type="predicted"/>
<dbReference type="RefSeq" id="WP_156329321.1">
    <property type="nucleotide sequence ID" value="NZ_CACRSW010000029.1"/>
</dbReference>
<evidence type="ECO:0000313" key="1">
    <source>
        <dbReference type="EMBL" id="VYT11933.1"/>
    </source>
</evidence>
<dbReference type="AlphaFoldDB" id="A0A6N2U5P4"/>
<name>A0A6N2U5P4_9FIRM</name>
<accession>A0A6N2U5P4</accession>
<organism evidence="1">
    <name type="scientific">Anaerococcus vaginalis</name>
    <dbReference type="NCBI Taxonomy" id="33037"/>
    <lineage>
        <taxon>Bacteria</taxon>
        <taxon>Bacillati</taxon>
        <taxon>Bacillota</taxon>
        <taxon>Tissierellia</taxon>
        <taxon>Tissierellales</taxon>
        <taxon>Peptoniphilaceae</taxon>
        <taxon>Anaerococcus</taxon>
    </lineage>
</organism>
<reference evidence="1" key="1">
    <citation type="submission" date="2019-11" db="EMBL/GenBank/DDBJ databases">
        <authorList>
            <person name="Feng L."/>
        </authorList>
    </citation>
    <scope>NUCLEOTIDE SEQUENCE</scope>
    <source>
        <strain evidence="1">AvaginalisLFYP127</strain>
    </source>
</reference>
<protein>
    <submittedName>
        <fullName evidence="1">Uncharacterized protein</fullName>
    </submittedName>
</protein>